<dbReference type="EMBL" id="LBIC01000002">
    <property type="protein sequence ID" value="KKW93105.1"/>
    <property type="molecule type" value="Genomic_DNA"/>
</dbReference>
<feature type="domain" description="Polysaccharide export protein N-terminal" evidence="15">
    <location>
        <begin position="69"/>
        <end position="158"/>
    </location>
</feature>
<evidence type="ECO:0000313" key="17">
    <source>
        <dbReference type="EMBL" id="KKW93105.1"/>
    </source>
</evidence>
<evidence type="ECO:0000256" key="14">
    <source>
        <dbReference type="ARBA" id="ARBA00023288"/>
    </source>
</evidence>
<dbReference type="GO" id="GO:0009279">
    <property type="term" value="C:cell outer membrane"/>
    <property type="evidence" value="ECO:0007669"/>
    <property type="project" value="UniProtKB-SubCell"/>
</dbReference>
<proteinExistence type="inferred from homology"/>
<feature type="domain" description="SLBB" evidence="16">
    <location>
        <begin position="165"/>
        <end position="238"/>
    </location>
</feature>
<comment type="similarity">
    <text evidence="2">Belongs to the BexD/CtrA/VexA family.</text>
</comment>
<keyword evidence="13" id="KW-0998">Cell outer membrane</keyword>
<dbReference type="Gene3D" id="3.30.1950.10">
    <property type="entry name" value="wza like domain"/>
    <property type="match status" value="1"/>
</dbReference>
<evidence type="ECO:0000259" key="15">
    <source>
        <dbReference type="Pfam" id="PF02563"/>
    </source>
</evidence>
<keyword evidence="10" id="KW-0626">Porin</keyword>
<evidence type="ECO:0000256" key="11">
    <source>
        <dbReference type="ARBA" id="ARBA00023136"/>
    </source>
</evidence>
<keyword evidence="12" id="KW-0564">Palmitate</keyword>
<dbReference type="GO" id="GO:0015288">
    <property type="term" value="F:porin activity"/>
    <property type="evidence" value="ECO:0007669"/>
    <property type="project" value="UniProtKB-KW"/>
</dbReference>
<protein>
    <submittedName>
        <fullName evidence="17">Capsular biosynthesis protein</fullName>
    </submittedName>
</protein>
<dbReference type="GO" id="GO:0015159">
    <property type="term" value="F:polysaccharide transmembrane transporter activity"/>
    <property type="evidence" value="ECO:0007669"/>
    <property type="project" value="InterPro"/>
</dbReference>
<comment type="caution">
    <text evidence="17">The sequence shown here is derived from an EMBL/GenBank/DDBJ whole genome shotgun (WGS) entry which is preliminary data.</text>
</comment>
<keyword evidence="5" id="KW-0762">Sugar transport</keyword>
<keyword evidence="8" id="KW-0625">Polysaccharide transport</keyword>
<dbReference type="STRING" id="56193.YP76_05715"/>
<gene>
    <name evidence="17" type="ORF">YP76_05715</name>
</gene>
<keyword evidence="7" id="KW-0732">Signal</keyword>
<evidence type="ECO:0000256" key="2">
    <source>
        <dbReference type="ARBA" id="ARBA00009450"/>
    </source>
</evidence>
<evidence type="ECO:0000256" key="10">
    <source>
        <dbReference type="ARBA" id="ARBA00023114"/>
    </source>
</evidence>
<keyword evidence="9" id="KW-0406">Ion transport</keyword>
<accession>A0A0M3ATC4</accession>
<keyword evidence="4" id="KW-1134">Transmembrane beta strand</keyword>
<keyword evidence="3" id="KW-0813">Transport</keyword>
<dbReference type="Proteomes" id="UP000033874">
    <property type="component" value="Unassembled WGS sequence"/>
</dbReference>
<dbReference type="InterPro" id="IPR049712">
    <property type="entry name" value="Poly_export"/>
</dbReference>
<dbReference type="PANTHER" id="PTHR33619">
    <property type="entry name" value="POLYSACCHARIDE EXPORT PROTEIN GFCE-RELATED"/>
    <property type="match status" value="1"/>
</dbReference>
<evidence type="ECO:0000313" key="18">
    <source>
        <dbReference type="Proteomes" id="UP000033874"/>
    </source>
</evidence>
<reference evidence="17 18" key="1">
    <citation type="submission" date="2015-04" db="EMBL/GenBank/DDBJ databases">
        <title>Genome sequence of aromatic hydrocarbons-degrading Sphingobium chungbukense DJ77.</title>
        <authorList>
            <person name="Kim Y.-C."/>
            <person name="Chae J.-C."/>
        </authorList>
    </citation>
    <scope>NUCLEOTIDE SEQUENCE [LARGE SCALE GENOMIC DNA]</scope>
    <source>
        <strain evidence="17 18">DJ77</strain>
    </source>
</reference>
<evidence type="ECO:0000256" key="3">
    <source>
        <dbReference type="ARBA" id="ARBA00022448"/>
    </source>
</evidence>
<dbReference type="GO" id="GO:0006811">
    <property type="term" value="P:monoatomic ion transport"/>
    <property type="evidence" value="ECO:0007669"/>
    <property type="project" value="UniProtKB-KW"/>
</dbReference>
<keyword evidence="18" id="KW-1185">Reference proteome</keyword>
<dbReference type="InterPro" id="IPR054765">
    <property type="entry name" value="SLBB_dom"/>
</dbReference>
<comment type="subcellular location">
    <subcellularLocation>
        <location evidence="1">Cell outer membrane</location>
        <topology evidence="1">Multi-pass membrane protein</topology>
    </subcellularLocation>
</comment>
<evidence type="ECO:0000256" key="4">
    <source>
        <dbReference type="ARBA" id="ARBA00022452"/>
    </source>
</evidence>
<evidence type="ECO:0000259" key="16">
    <source>
        <dbReference type="Pfam" id="PF22461"/>
    </source>
</evidence>
<evidence type="ECO:0000256" key="9">
    <source>
        <dbReference type="ARBA" id="ARBA00023065"/>
    </source>
</evidence>
<dbReference type="PANTHER" id="PTHR33619:SF3">
    <property type="entry name" value="POLYSACCHARIDE EXPORT PROTEIN GFCE-RELATED"/>
    <property type="match status" value="1"/>
</dbReference>
<dbReference type="PATRIC" id="fig|56193.3.peg.1186"/>
<evidence type="ECO:0000256" key="7">
    <source>
        <dbReference type="ARBA" id="ARBA00022729"/>
    </source>
</evidence>
<dbReference type="AlphaFoldDB" id="A0A0M3ATC4"/>
<dbReference type="Pfam" id="PF22461">
    <property type="entry name" value="SLBB_2"/>
    <property type="match status" value="1"/>
</dbReference>
<dbReference type="InterPro" id="IPR003715">
    <property type="entry name" value="Poly_export_N"/>
</dbReference>
<evidence type="ECO:0000256" key="5">
    <source>
        <dbReference type="ARBA" id="ARBA00022597"/>
    </source>
</evidence>
<keyword evidence="11" id="KW-0472">Membrane</keyword>
<keyword evidence="6" id="KW-0812">Transmembrane</keyword>
<dbReference type="Pfam" id="PF02563">
    <property type="entry name" value="Poly_export"/>
    <property type="match status" value="1"/>
</dbReference>
<dbReference type="GO" id="GO:0046930">
    <property type="term" value="C:pore complex"/>
    <property type="evidence" value="ECO:0007669"/>
    <property type="project" value="UniProtKB-KW"/>
</dbReference>
<evidence type="ECO:0000256" key="6">
    <source>
        <dbReference type="ARBA" id="ARBA00022692"/>
    </source>
</evidence>
<dbReference type="Gene3D" id="3.10.560.10">
    <property type="entry name" value="Outer membrane lipoprotein wza domain like"/>
    <property type="match status" value="2"/>
</dbReference>
<evidence type="ECO:0000256" key="12">
    <source>
        <dbReference type="ARBA" id="ARBA00023139"/>
    </source>
</evidence>
<evidence type="ECO:0000256" key="13">
    <source>
        <dbReference type="ARBA" id="ARBA00023237"/>
    </source>
</evidence>
<dbReference type="RefSeq" id="WP_046762675.1">
    <property type="nucleotide sequence ID" value="NZ_LBIC01000002.1"/>
</dbReference>
<evidence type="ECO:0000256" key="1">
    <source>
        <dbReference type="ARBA" id="ARBA00004571"/>
    </source>
</evidence>
<name>A0A0M3ATC4_9SPHN</name>
<organism evidence="17 18">
    <name type="scientific">Sphingobium chungbukense</name>
    <dbReference type="NCBI Taxonomy" id="56193"/>
    <lineage>
        <taxon>Bacteria</taxon>
        <taxon>Pseudomonadati</taxon>
        <taxon>Pseudomonadota</taxon>
        <taxon>Alphaproteobacteria</taxon>
        <taxon>Sphingomonadales</taxon>
        <taxon>Sphingomonadaceae</taxon>
        <taxon>Sphingobium</taxon>
    </lineage>
</organism>
<evidence type="ECO:0000256" key="8">
    <source>
        <dbReference type="ARBA" id="ARBA00023047"/>
    </source>
</evidence>
<sequence>MPVLLSGCSFVPAGGPRSDAINRSADRMVGESPIRVIDLDATVAKRVAASTVQASFSETLGDGTPVGSLIGRGDIVSVELWEAPPAVLFGGGIVNLGSGATASPRSQLTEQMVDPEGKISIPFVGLVQAAGRTPTQLGQVIERGLTGKAHAPQALVKVITSASRTVTVMGEVNNSSRVPLTPKGERLLDVLASVGGTRQPVGKMTVQVTRDSRTVSMPLERVVANPPENIRLQPDDLVTALYQPYSFTALGATGRNEEIPFEATGITLSQALGRVSGLQDMRANVSGVFIFRMESPAALGIEVGGEKIPVIYRIDLRDPVLFFAAQSFPVRNQDILYVSNAPLADFQKFVNVIASSVLPVVTVSTVVP</sequence>
<keyword evidence="14" id="KW-0449">Lipoprotein</keyword>